<accession>A0A7X0RW99</accession>
<protein>
    <submittedName>
        <fullName evidence="1">SAM-dependent methyltransferase</fullName>
    </submittedName>
</protein>
<dbReference type="GO" id="GO:0032259">
    <property type="term" value="P:methylation"/>
    <property type="evidence" value="ECO:0007669"/>
    <property type="project" value="UniProtKB-KW"/>
</dbReference>
<dbReference type="Proteomes" id="UP000547209">
    <property type="component" value="Unassembled WGS sequence"/>
</dbReference>
<dbReference type="EMBL" id="JACJVP010000055">
    <property type="protein sequence ID" value="MBB6674849.1"/>
    <property type="molecule type" value="Genomic_DNA"/>
</dbReference>
<proteinExistence type="predicted"/>
<gene>
    <name evidence="1" type="ORF">H7C19_29640</name>
</gene>
<dbReference type="RefSeq" id="WP_185672706.1">
    <property type="nucleotide sequence ID" value="NZ_JACJVP010000055.1"/>
</dbReference>
<dbReference type="InterPro" id="IPR010719">
    <property type="entry name" value="MnmM_MeTrfase"/>
</dbReference>
<comment type="caution">
    <text evidence="1">The sequence shown here is derived from an EMBL/GenBank/DDBJ whole genome shotgun (WGS) entry which is preliminary data.</text>
</comment>
<keyword evidence="1" id="KW-0808">Transferase</keyword>
<dbReference type="Pfam" id="PF06962">
    <property type="entry name" value="rRNA_methylase"/>
    <property type="match status" value="1"/>
</dbReference>
<dbReference type="PANTHER" id="PTHR35276:SF1">
    <property type="entry name" value="TRNA (MNM(5)S(2)U34)-METHYLTRANSFERASE, CHLOROPLASTIC"/>
    <property type="match status" value="1"/>
</dbReference>
<keyword evidence="2" id="KW-1185">Reference proteome</keyword>
<dbReference type="InterPro" id="IPR029063">
    <property type="entry name" value="SAM-dependent_MTases_sf"/>
</dbReference>
<dbReference type="GO" id="GO:0008168">
    <property type="term" value="F:methyltransferase activity"/>
    <property type="evidence" value="ECO:0007669"/>
    <property type="project" value="UniProtKB-KW"/>
</dbReference>
<evidence type="ECO:0000313" key="2">
    <source>
        <dbReference type="Proteomes" id="UP000547209"/>
    </source>
</evidence>
<sequence>MGFPSVLTMAQRWVAERAAPGAVAIDATAGGGVDALFLAQTVGPRGRVYAFDVQQAALDRTRDRLAAAEAADVPAERRTLAPVALILAGHERMADRVPEAAHGQVRAVMFNLGYLPGGEGTEGAHVGAAPIITRPDTTLPALEAALALLAPGGALTVVVYPGHAGGSEEAAAVDRWAAALPSDAAQAVLYRMPQKPSAPFLYAIEKKG</sequence>
<organism evidence="1 2">
    <name type="scientific">Cohnella nanjingensis</name>
    <dbReference type="NCBI Taxonomy" id="1387779"/>
    <lineage>
        <taxon>Bacteria</taxon>
        <taxon>Bacillati</taxon>
        <taxon>Bacillota</taxon>
        <taxon>Bacilli</taxon>
        <taxon>Bacillales</taxon>
        <taxon>Paenibacillaceae</taxon>
        <taxon>Cohnella</taxon>
    </lineage>
</organism>
<dbReference type="Gene3D" id="3.40.50.150">
    <property type="entry name" value="Vaccinia Virus protein VP39"/>
    <property type="match status" value="1"/>
</dbReference>
<evidence type="ECO:0000313" key="1">
    <source>
        <dbReference type="EMBL" id="MBB6674849.1"/>
    </source>
</evidence>
<keyword evidence="1" id="KW-0489">Methyltransferase</keyword>
<dbReference type="PANTHER" id="PTHR35276">
    <property type="entry name" value="S-ADENOSYL-L-METHIONINE-DEPENDENT METHYLTRANSFERASES SUPERFAMILY PROTEIN"/>
    <property type="match status" value="1"/>
</dbReference>
<dbReference type="SUPFAM" id="SSF53335">
    <property type="entry name" value="S-adenosyl-L-methionine-dependent methyltransferases"/>
    <property type="match status" value="1"/>
</dbReference>
<reference evidence="1 2" key="1">
    <citation type="submission" date="2020-08" db="EMBL/GenBank/DDBJ databases">
        <title>Cohnella phylogeny.</title>
        <authorList>
            <person name="Dunlap C."/>
        </authorList>
    </citation>
    <scope>NUCLEOTIDE SEQUENCE [LARGE SCALE GENOMIC DNA]</scope>
    <source>
        <strain evidence="1 2">DSM 28246</strain>
    </source>
</reference>
<name>A0A7X0RW99_9BACL</name>
<dbReference type="AlphaFoldDB" id="A0A7X0RW99"/>